<name>A0A5E4QJA5_9NEOP</name>
<evidence type="ECO:0000313" key="2">
    <source>
        <dbReference type="Proteomes" id="UP000324832"/>
    </source>
</evidence>
<keyword evidence="2" id="KW-1185">Reference proteome</keyword>
<dbReference type="InterPro" id="IPR036682">
    <property type="entry name" value="OS_D_A10/PebIII_sf"/>
</dbReference>
<gene>
    <name evidence="1" type="ORF">LSINAPIS_LOCUS8867</name>
</gene>
<dbReference type="InterPro" id="IPR005055">
    <property type="entry name" value="A10/PebIII"/>
</dbReference>
<protein>
    <submittedName>
        <fullName evidence="1">Uncharacterized protein</fullName>
    </submittedName>
</protein>
<dbReference type="AlphaFoldDB" id="A0A5E4QJA5"/>
<sequence length="64" mass="7491">MRLVLIPDGVKGACHSCNEKQKHMGNIFFDKLKKNYPEFYDEFVKKYDPSGIYMNNLLEAIKGY</sequence>
<accession>A0A5E4QJA5</accession>
<proteinExistence type="predicted"/>
<dbReference type="EMBL" id="FZQP02003256">
    <property type="protein sequence ID" value="VVC97634.1"/>
    <property type="molecule type" value="Genomic_DNA"/>
</dbReference>
<dbReference type="Pfam" id="PF03392">
    <property type="entry name" value="OS-D"/>
    <property type="match status" value="1"/>
</dbReference>
<organism evidence="1 2">
    <name type="scientific">Leptidea sinapis</name>
    <dbReference type="NCBI Taxonomy" id="189913"/>
    <lineage>
        <taxon>Eukaryota</taxon>
        <taxon>Metazoa</taxon>
        <taxon>Ecdysozoa</taxon>
        <taxon>Arthropoda</taxon>
        <taxon>Hexapoda</taxon>
        <taxon>Insecta</taxon>
        <taxon>Pterygota</taxon>
        <taxon>Neoptera</taxon>
        <taxon>Endopterygota</taxon>
        <taxon>Lepidoptera</taxon>
        <taxon>Glossata</taxon>
        <taxon>Ditrysia</taxon>
        <taxon>Papilionoidea</taxon>
        <taxon>Pieridae</taxon>
        <taxon>Dismorphiinae</taxon>
        <taxon>Leptidea</taxon>
    </lineage>
</organism>
<dbReference type="Gene3D" id="1.10.2080.10">
    <property type="entry name" value="Insect odorant-binding protein A10/Ejaculatory bulb-specific protein 3"/>
    <property type="match status" value="1"/>
</dbReference>
<dbReference type="Proteomes" id="UP000324832">
    <property type="component" value="Unassembled WGS sequence"/>
</dbReference>
<reference evidence="1 2" key="1">
    <citation type="submission" date="2017-07" db="EMBL/GenBank/DDBJ databases">
        <authorList>
            <person name="Talla V."/>
            <person name="Backstrom N."/>
        </authorList>
    </citation>
    <scope>NUCLEOTIDE SEQUENCE [LARGE SCALE GENOMIC DNA]</scope>
</reference>
<evidence type="ECO:0000313" key="1">
    <source>
        <dbReference type="EMBL" id="VVC97634.1"/>
    </source>
</evidence>
<dbReference type="SUPFAM" id="SSF100910">
    <property type="entry name" value="Chemosensory protein Csp2"/>
    <property type="match status" value="1"/>
</dbReference>